<dbReference type="InterPro" id="IPR029030">
    <property type="entry name" value="Caspase-like_dom_sf"/>
</dbReference>
<sequence>MKVSMRDTGDNIEVNNYEASENNAEDLSQSSEIPLVPLSVSALETEVDSESGQLQDITSDEESNFDVSNSLSPQIFKPPLNTTTPSKSEYIQNLENKQAEENVQDLSQILKNEIHGAAFDDGSQFGQSTEEFLGNDDAVVCVPGKISEPVVKSLHEKECEPMEETNSELGIENREFLPRPNNGQYAICTPENVNYAQDLTTYASNHDSDVRSHTIGCMANNYHDEKNRSDWVPKKNKPKRNRASTTGKPLLQSAVPVEHQSNLIYGYPENGFNYSKEASVKIEKNNVLNQAGEFHSDIRLHDAEKNEAGFIQTAHPVFNQPQDLTIHRIPDDVKMKEDLFQTASPVILSQDLTMSSPEIEVEQNPNTTMLESYVIESEPKGLCVIFNNHVFHHLQEDKDSVKLTNRKGSNEDKERLIKVFSQLGFEIHLKENLTANEMLNRANYYARSYKEFHKKSDAFVLCILSHGEGDCVFGSDGKKVPLHDNTEGCLAYYFKGANCPALIGKPKMMFIQACRGPQEGIAVKPHSYQERQTLKPCSHAIQTDGDIPSSQGTTRIQTLPDEADWVIGQATSIGHASFRNEETGSWYITKLCSNLHRYHGRKYDLLKILTRVNLDLSKAEADCTDKNKKTFIAKQQPAPYFTTNKNIYLTCTNTKCQRCFNQPNGKT</sequence>
<evidence type="ECO:0000256" key="3">
    <source>
        <dbReference type="RuleBase" id="RU003971"/>
    </source>
</evidence>
<dbReference type="GO" id="GO:0004197">
    <property type="term" value="F:cysteine-type endopeptidase activity"/>
    <property type="evidence" value="ECO:0007669"/>
    <property type="project" value="InterPro"/>
</dbReference>
<dbReference type="InterPro" id="IPR015917">
    <property type="entry name" value="Pept_C14A"/>
</dbReference>
<dbReference type="CDD" id="cd00032">
    <property type="entry name" value="CASc"/>
    <property type="match status" value="1"/>
</dbReference>
<evidence type="ECO:0000256" key="4">
    <source>
        <dbReference type="SAM" id="MobiDB-lite"/>
    </source>
</evidence>
<feature type="region of interest" description="Disordered" evidence="4">
    <location>
        <begin position="1"/>
        <end position="30"/>
    </location>
</feature>
<dbReference type="PROSITE" id="PS01122">
    <property type="entry name" value="CASPASE_CYS"/>
    <property type="match status" value="1"/>
</dbReference>
<proteinExistence type="inferred from homology"/>
<feature type="region of interest" description="Disordered" evidence="4">
    <location>
        <begin position="47"/>
        <end position="74"/>
    </location>
</feature>
<comment type="caution">
    <text evidence="5">The sequence shown here is derived from an EMBL/GenBank/DDBJ whole genome shotgun (WGS) entry which is preliminary data.</text>
</comment>
<dbReference type="GO" id="GO:0006915">
    <property type="term" value="P:apoptotic process"/>
    <property type="evidence" value="ECO:0007669"/>
    <property type="project" value="UniProtKB-KW"/>
</dbReference>
<protein>
    <submittedName>
        <fullName evidence="5">Uncharacterized protein</fullName>
    </submittedName>
</protein>
<evidence type="ECO:0000256" key="2">
    <source>
        <dbReference type="ARBA" id="ARBA00022703"/>
    </source>
</evidence>
<dbReference type="AlphaFoldDB" id="A0A8J1TST7"/>
<evidence type="ECO:0000256" key="1">
    <source>
        <dbReference type="ARBA" id="ARBA00010134"/>
    </source>
</evidence>
<dbReference type="GO" id="GO:0043067">
    <property type="term" value="P:regulation of programmed cell death"/>
    <property type="evidence" value="ECO:0007669"/>
    <property type="project" value="UniProtKB-ARBA"/>
</dbReference>
<dbReference type="Pfam" id="PF00656">
    <property type="entry name" value="Peptidase_C14"/>
    <property type="match status" value="1"/>
</dbReference>
<dbReference type="InterPro" id="IPR033139">
    <property type="entry name" value="Caspase_cys_AS"/>
</dbReference>
<dbReference type="EMBL" id="CAIIXF020000007">
    <property type="protein sequence ID" value="CAH1789638.1"/>
    <property type="molecule type" value="Genomic_DNA"/>
</dbReference>
<dbReference type="OrthoDB" id="6114029at2759"/>
<keyword evidence="2" id="KW-0053">Apoptosis</keyword>
<evidence type="ECO:0000313" key="6">
    <source>
        <dbReference type="Proteomes" id="UP000749559"/>
    </source>
</evidence>
<dbReference type="GO" id="GO:0006508">
    <property type="term" value="P:proteolysis"/>
    <property type="evidence" value="ECO:0007669"/>
    <property type="project" value="InterPro"/>
</dbReference>
<dbReference type="SMART" id="SM00115">
    <property type="entry name" value="CASc"/>
    <property type="match status" value="1"/>
</dbReference>
<feature type="region of interest" description="Disordered" evidence="4">
    <location>
        <begin position="225"/>
        <end position="247"/>
    </location>
</feature>
<keyword evidence="6" id="KW-1185">Reference proteome</keyword>
<dbReference type="SUPFAM" id="SSF52129">
    <property type="entry name" value="Caspase-like"/>
    <property type="match status" value="1"/>
</dbReference>
<evidence type="ECO:0000313" key="5">
    <source>
        <dbReference type="EMBL" id="CAH1789638.1"/>
    </source>
</evidence>
<dbReference type="GO" id="GO:0005737">
    <property type="term" value="C:cytoplasm"/>
    <property type="evidence" value="ECO:0007669"/>
    <property type="project" value="UniProtKB-ARBA"/>
</dbReference>
<dbReference type="InterPro" id="IPR002138">
    <property type="entry name" value="Pept_C14_p10"/>
</dbReference>
<dbReference type="Proteomes" id="UP000749559">
    <property type="component" value="Unassembled WGS sequence"/>
</dbReference>
<accession>A0A8J1TST7</accession>
<dbReference type="InterPro" id="IPR001309">
    <property type="entry name" value="Pept_C14_p20"/>
</dbReference>
<dbReference type="InterPro" id="IPR011600">
    <property type="entry name" value="Pept_C14_caspase"/>
</dbReference>
<dbReference type="Gene3D" id="3.40.50.1460">
    <property type="match status" value="1"/>
</dbReference>
<reference evidence="5" key="1">
    <citation type="submission" date="2022-03" db="EMBL/GenBank/DDBJ databases">
        <authorList>
            <person name="Martin C."/>
        </authorList>
    </citation>
    <scope>NUCLEOTIDE SEQUENCE</scope>
</reference>
<organism evidence="5 6">
    <name type="scientific">Owenia fusiformis</name>
    <name type="common">Polychaete worm</name>
    <dbReference type="NCBI Taxonomy" id="6347"/>
    <lineage>
        <taxon>Eukaryota</taxon>
        <taxon>Metazoa</taxon>
        <taxon>Spiralia</taxon>
        <taxon>Lophotrochozoa</taxon>
        <taxon>Annelida</taxon>
        <taxon>Polychaeta</taxon>
        <taxon>Sedentaria</taxon>
        <taxon>Canalipalpata</taxon>
        <taxon>Sabellida</taxon>
        <taxon>Oweniida</taxon>
        <taxon>Oweniidae</taxon>
        <taxon>Owenia</taxon>
    </lineage>
</organism>
<dbReference type="PROSITE" id="PS50208">
    <property type="entry name" value="CASPASE_P20"/>
    <property type="match status" value="1"/>
</dbReference>
<dbReference type="PROSITE" id="PS50207">
    <property type="entry name" value="CASPASE_P10"/>
    <property type="match status" value="1"/>
</dbReference>
<dbReference type="PRINTS" id="PR00376">
    <property type="entry name" value="IL1BCENZYME"/>
</dbReference>
<comment type="similarity">
    <text evidence="1 3">Belongs to the peptidase C14A family.</text>
</comment>
<name>A0A8J1TST7_OWEFU</name>
<dbReference type="GO" id="GO:0051604">
    <property type="term" value="P:protein maturation"/>
    <property type="evidence" value="ECO:0007669"/>
    <property type="project" value="UniProtKB-ARBA"/>
</dbReference>
<dbReference type="PANTHER" id="PTHR48169:SF7">
    <property type="entry name" value="CASPASE 10"/>
    <property type="match status" value="1"/>
</dbReference>
<gene>
    <name evidence="5" type="ORF">OFUS_LOCUS14962</name>
</gene>
<feature type="compositionally biased region" description="Polar residues" evidence="4">
    <location>
        <begin position="13"/>
        <end position="30"/>
    </location>
</feature>
<dbReference type="PANTHER" id="PTHR48169">
    <property type="entry name" value="DED DOMAIN-CONTAINING PROTEIN"/>
    <property type="match status" value="1"/>
</dbReference>